<evidence type="ECO:0000256" key="1">
    <source>
        <dbReference type="SAM" id="Phobius"/>
    </source>
</evidence>
<dbReference type="EMBL" id="FPKX01000070">
    <property type="protein sequence ID" value="SFZ98966.1"/>
    <property type="molecule type" value="Genomic_DNA"/>
</dbReference>
<dbReference type="Pfam" id="PF04892">
    <property type="entry name" value="VanZ"/>
    <property type="match status" value="1"/>
</dbReference>
<sequence length="67" mass="7915">MNFAYKIKWWNSALYLLFYGVFIEFSQYFTPNRCVEFLDIVADSIGIVIGLIIYYLYKKLEAINANS</sequence>
<feature type="transmembrane region" description="Helical" evidence="1">
    <location>
        <begin position="37"/>
        <end position="57"/>
    </location>
</feature>
<keyword evidence="1" id="KW-0472">Membrane</keyword>
<gene>
    <name evidence="3" type="ORF">MNB_SV-5-645</name>
</gene>
<protein>
    <recommendedName>
        <fullName evidence="2">VanZ-like domain-containing protein</fullName>
    </recommendedName>
</protein>
<dbReference type="AlphaFoldDB" id="A0A1W1EG11"/>
<keyword evidence="1" id="KW-0812">Transmembrane</keyword>
<evidence type="ECO:0000259" key="2">
    <source>
        <dbReference type="Pfam" id="PF04892"/>
    </source>
</evidence>
<feature type="transmembrane region" description="Helical" evidence="1">
    <location>
        <begin position="12"/>
        <end position="31"/>
    </location>
</feature>
<organism evidence="3">
    <name type="scientific">hydrothermal vent metagenome</name>
    <dbReference type="NCBI Taxonomy" id="652676"/>
    <lineage>
        <taxon>unclassified sequences</taxon>
        <taxon>metagenomes</taxon>
        <taxon>ecological metagenomes</taxon>
    </lineage>
</organism>
<keyword evidence="1" id="KW-1133">Transmembrane helix</keyword>
<dbReference type="InterPro" id="IPR006976">
    <property type="entry name" value="VanZ-like"/>
</dbReference>
<evidence type="ECO:0000313" key="3">
    <source>
        <dbReference type="EMBL" id="SFZ98966.1"/>
    </source>
</evidence>
<accession>A0A1W1EG11</accession>
<proteinExistence type="predicted"/>
<name>A0A1W1EG11_9ZZZZ</name>
<dbReference type="NCBIfam" id="NF037970">
    <property type="entry name" value="vanZ_1"/>
    <property type="match status" value="1"/>
</dbReference>
<feature type="domain" description="VanZ-like" evidence="2">
    <location>
        <begin position="7"/>
        <end position="57"/>
    </location>
</feature>
<reference evidence="3" key="1">
    <citation type="submission" date="2016-10" db="EMBL/GenBank/DDBJ databases">
        <authorList>
            <person name="de Groot N.N."/>
        </authorList>
    </citation>
    <scope>NUCLEOTIDE SEQUENCE</scope>
</reference>